<feature type="non-terminal residue" evidence="1">
    <location>
        <position position="35"/>
    </location>
</feature>
<sequence>VIESGLTLDLYKLIRDGAFLPGQITIGSLTWTRSH</sequence>
<reference evidence="1" key="1">
    <citation type="submission" date="2018-05" db="EMBL/GenBank/DDBJ databases">
        <authorList>
            <person name="Lanie J.A."/>
            <person name="Ng W.-L."/>
            <person name="Kazmierczak K.M."/>
            <person name="Andrzejewski T.M."/>
            <person name="Davidsen T.M."/>
            <person name="Wayne K.J."/>
            <person name="Tettelin H."/>
            <person name="Glass J.I."/>
            <person name="Rusch D."/>
            <person name="Podicherti R."/>
            <person name="Tsui H.-C.T."/>
            <person name="Winkler M.E."/>
        </authorList>
    </citation>
    <scope>NUCLEOTIDE SEQUENCE</scope>
</reference>
<proteinExistence type="predicted"/>
<organism evidence="1">
    <name type="scientific">marine metagenome</name>
    <dbReference type="NCBI Taxonomy" id="408172"/>
    <lineage>
        <taxon>unclassified sequences</taxon>
        <taxon>metagenomes</taxon>
        <taxon>ecological metagenomes</taxon>
    </lineage>
</organism>
<dbReference type="EMBL" id="UINC01209769">
    <property type="protein sequence ID" value="SVE32928.1"/>
    <property type="molecule type" value="Genomic_DNA"/>
</dbReference>
<protein>
    <submittedName>
        <fullName evidence="1">Uncharacterized protein</fullName>
    </submittedName>
</protein>
<evidence type="ECO:0000313" key="1">
    <source>
        <dbReference type="EMBL" id="SVE32928.1"/>
    </source>
</evidence>
<dbReference type="AlphaFoldDB" id="A0A383CMQ7"/>
<feature type="non-terminal residue" evidence="1">
    <location>
        <position position="1"/>
    </location>
</feature>
<gene>
    <name evidence="1" type="ORF">METZ01_LOCUS485782</name>
</gene>
<name>A0A383CMQ7_9ZZZZ</name>
<accession>A0A383CMQ7</accession>